<gene>
    <name evidence="2" type="ORF">INT47_010581</name>
</gene>
<proteinExistence type="predicted"/>
<dbReference type="Proteomes" id="UP000603453">
    <property type="component" value="Unassembled WGS sequence"/>
</dbReference>
<organism evidence="2 3">
    <name type="scientific">Mucor saturninus</name>
    <dbReference type="NCBI Taxonomy" id="64648"/>
    <lineage>
        <taxon>Eukaryota</taxon>
        <taxon>Fungi</taxon>
        <taxon>Fungi incertae sedis</taxon>
        <taxon>Mucoromycota</taxon>
        <taxon>Mucoromycotina</taxon>
        <taxon>Mucoromycetes</taxon>
        <taxon>Mucorales</taxon>
        <taxon>Mucorineae</taxon>
        <taxon>Mucoraceae</taxon>
        <taxon>Mucor</taxon>
    </lineage>
</organism>
<feature type="compositionally biased region" description="Polar residues" evidence="1">
    <location>
        <begin position="160"/>
        <end position="173"/>
    </location>
</feature>
<protein>
    <submittedName>
        <fullName evidence="2">Uncharacterized protein</fullName>
    </submittedName>
</protein>
<dbReference type="OrthoDB" id="2300508at2759"/>
<name>A0A8H7UQF8_9FUNG</name>
<feature type="region of interest" description="Disordered" evidence="1">
    <location>
        <begin position="210"/>
        <end position="230"/>
    </location>
</feature>
<keyword evidence="3" id="KW-1185">Reference proteome</keyword>
<evidence type="ECO:0000256" key="1">
    <source>
        <dbReference type="SAM" id="MobiDB-lite"/>
    </source>
</evidence>
<evidence type="ECO:0000313" key="3">
    <source>
        <dbReference type="Proteomes" id="UP000603453"/>
    </source>
</evidence>
<feature type="compositionally biased region" description="Polar residues" evidence="1">
    <location>
        <begin position="75"/>
        <end position="94"/>
    </location>
</feature>
<feature type="compositionally biased region" description="Basic and acidic residues" evidence="1">
    <location>
        <begin position="212"/>
        <end position="222"/>
    </location>
</feature>
<comment type="caution">
    <text evidence="2">The sequence shown here is derived from an EMBL/GenBank/DDBJ whole genome shotgun (WGS) entry which is preliminary data.</text>
</comment>
<reference evidence="2" key="1">
    <citation type="submission" date="2020-12" db="EMBL/GenBank/DDBJ databases">
        <title>Metabolic potential, ecology and presence of endohyphal bacteria is reflected in genomic diversity of Mucoromycotina.</title>
        <authorList>
            <person name="Muszewska A."/>
            <person name="Okrasinska A."/>
            <person name="Steczkiewicz K."/>
            <person name="Drgas O."/>
            <person name="Orlowska M."/>
            <person name="Perlinska-Lenart U."/>
            <person name="Aleksandrzak-Piekarczyk T."/>
            <person name="Szatraj K."/>
            <person name="Zielenkiewicz U."/>
            <person name="Pilsyk S."/>
            <person name="Malc E."/>
            <person name="Mieczkowski P."/>
            <person name="Kruszewska J.S."/>
            <person name="Biernat P."/>
            <person name="Pawlowska J."/>
        </authorList>
    </citation>
    <scope>NUCLEOTIDE SEQUENCE</scope>
    <source>
        <strain evidence="2">WA0000017839</strain>
    </source>
</reference>
<feature type="region of interest" description="Disordered" evidence="1">
    <location>
        <begin position="75"/>
        <end position="173"/>
    </location>
</feature>
<dbReference type="AlphaFoldDB" id="A0A8H7UQF8"/>
<dbReference type="EMBL" id="JAEPRD010000356">
    <property type="protein sequence ID" value="KAG2191765.1"/>
    <property type="molecule type" value="Genomic_DNA"/>
</dbReference>
<evidence type="ECO:0000313" key="2">
    <source>
        <dbReference type="EMBL" id="KAG2191765.1"/>
    </source>
</evidence>
<sequence length="230" mass="25559">MLRALSEPFDHQRSKRKNGSVWLKILRKKFARRQSTGESGFEPDVVYDKLEEILTKFPTILPAVTYSSHSRQFVDNTHGVNQGSSTTPAESSSVPIAEHERPAPPQESQPPSSRRRLETPPPDHVSSTPPPPVHPSTTSPHNPCPARQPTNPSSAPPNRPKTNVGSTPATTTSDTEAMLNRIVDREHELRRRDLTGEAIIASLNRATAALERNGDRSNELHNRMNQQRPN</sequence>
<feature type="compositionally biased region" description="Pro residues" evidence="1">
    <location>
        <begin position="119"/>
        <end position="134"/>
    </location>
</feature>
<accession>A0A8H7UQF8</accession>